<comment type="caution">
    <text evidence="2">The sequence shown here is derived from an EMBL/GenBank/DDBJ whole genome shotgun (WGS) entry which is preliminary data.</text>
</comment>
<protein>
    <submittedName>
        <fullName evidence="2">Uncharacterized protein</fullName>
    </submittedName>
</protein>
<evidence type="ECO:0000256" key="1">
    <source>
        <dbReference type="SAM" id="MobiDB-lite"/>
    </source>
</evidence>
<dbReference type="Proteomes" id="UP000298284">
    <property type="component" value="Unassembled WGS sequence"/>
</dbReference>
<dbReference type="EMBL" id="SRKZ01000013">
    <property type="protein sequence ID" value="TGD76802.1"/>
    <property type="molecule type" value="Genomic_DNA"/>
</dbReference>
<evidence type="ECO:0000313" key="2">
    <source>
        <dbReference type="EMBL" id="TGD76802.1"/>
    </source>
</evidence>
<accession>A0A4Z0MAP1</accession>
<feature type="region of interest" description="Disordered" evidence="1">
    <location>
        <begin position="1"/>
        <end position="21"/>
    </location>
</feature>
<sequence>MATKKPKLGLPPTPPSSLSNSAMQEMINKGGSVLEPVATAPAKAAPEEDKLKSFTFKIYESELAQIRAIQDSLPKRDRISIHDFVLAAVKEKIVKMAKKSNLK</sequence>
<reference evidence="2 3" key="1">
    <citation type="submission" date="2019-04" db="EMBL/GenBank/DDBJ databases">
        <authorList>
            <person name="Feng G."/>
            <person name="Zhang J."/>
            <person name="Zhu H."/>
        </authorList>
    </citation>
    <scope>NUCLEOTIDE SEQUENCE [LARGE SCALE GENOMIC DNA]</scope>
    <source>
        <strain evidence="2 3">JCM 19491</strain>
    </source>
</reference>
<evidence type="ECO:0000313" key="3">
    <source>
        <dbReference type="Proteomes" id="UP000298284"/>
    </source>
</evidence>
<dbReference type="AlphaFoldDB" id="A0A4Z0MAP1"/>
<gene>
    <name evidence="2" type="ORF">EU557_25180</name>
</gene>
<proteinExistence type="predicted"/>
<organism evidence="2 3">
    <name type="scientific">Hymenobacter wooponensis</name>
    <dbReference type="NCBI Taxonomy" id="1525360"/>
    <lineage>
        <taxon>Bacteria</taxon>
        <taxon>Pseudomonadati</taxon>
        <taxon>Bacteroidota</taxon>
        <taxon>Cytophagia</taxon>
        <taxon>Cytophagales</taxon>
        <taxon>Hymenobacteraceae</taxon>
        <taxon>Hymenobacter</taxon>
    </lineage>
</organism>
<dbReference type="OrthoDB" id="960948at2"/>
<keyword evidence="3" id="KW-1185">Reference proteome</keyword>
<name>A0A4Z0MAP1_9BACT</name>
<dbReference type="RefSeq" id="WP_135533196.1">
    <property type="nucleotide sequence ID" value="NZ_SRKZ01000013.1"/>
</dbReference>